<dbReference type="Gene3D" id="3.40.50.1820">
    <property type="entry name" value="alpha/beta hydrolase"/>
    <property type="match status" value="1"/>
</dbReference>
<dbReference type="InterPro" id="IPR029058">
    <property type="entry name" value="AB_hydrolase_fold"/>
</dbReference>
<organism evidence="2 3">
    <name type="scientific">Aspergillus cavernicola</name>
    <dbReference type="NCBI Taxonomy" id="176166"/>
    <lineage>
        <taxon>Eukaryota</taxon>
        <taxon>Fungi</taxon>
        <taxon>Dikarya</taxon>
        <taxon>Ascomycota</taxon>
        <taxon>Pezizomycotina</taxon>
        <taxon>Eurotiomycetes</taxon>
        <taxon>Eurotiomycetidae</taxon>
        <taxon>Eurotiales</taxon>
        <taxon>Aspergillaceae</taxon>
        <taxon>Aspergillus</taxon>
        <taxon>Aspergillus subgen. Nidulantes</taxon>
    </lineage>
</organism>
<dbReference type="PANTHER" id="PTHR17630">
    <property type="entry name" value="DIENELACTONE HYDROLASE"/>
    <property type="match status" value="1"/>
</dbReference>
<keyword evidence="3" id="KW-1185">Reference proteome</keyword>
<reference evidence="2 3" key="1">
    <citation type="submission" date="2024-07" db="EMBL/GenBank/DDBJ databases">
        <title>Section-level genome sequencing and comparative genomics of Aspergillus sections Usti and Cavernicolus.</title>
        <authorList>
            <consortium name="Lawrence Berkeley National Laboratory"/>
            <person name="Nybo J.L."/>
            <person name="Vesth T.C."/>
            <person name="Theobald S."/>
            <person name="Frisvad J.C."/>
            <person name="Larsen T.O."/>
            <person name="Kjaerboelling I."/>
            <person name="Rothschild-Mancinelli K."/>
            <person name="Lyhne E.K."/>
            <person name="Kogle M.E."/>
            <person name="Barry K."/>
            <person name="Clum A."/>
            <person name="Na H."/>
            <person name="Ledsgaard L."/>
            <person name="Lin J."/>
            <person name="Lipzen A."/>
            <person name="Kuo A."/>
            <person name="Riley R."/>
            <person name="Mondo S."/>
            <person name="LaButti K."/>
            <person name="Haridas S."/>
            <person name="Pangalinan J."/>
            <person name="Salamov A.A."/>
            <person name="Simmons B.A."/>
            <person name="Magnuson J.K."/>
            <person name="Chen J."/>
            <person name="Drula E."/>
            <person name="Henrissat B."/>
            <person name="Wiebenga A."/>
            <person name="Lubbers R.J."/>
            <person name="Gomes A.C."/>
            <person name="Makela M.R."/>
            <person name="Stajich J."/>
            <person name="Grigoriev I.V."/>
            <person name="Mortensen U.H."/>
            <person name="De vries R.P."/>
            <person name="Baker S.E."/>
            <person name="Andersen M.R."/>
        </authorList>
    </citation>
    <scope>NUCLEOTIDE SEQUENCE [LARGE SCALE GENOMIC DNA]</scope>
    <source>
        <strain evidence="2 3">CBS 600.67</strain>
    </source>
</reference>
<dbReference type="SUPFAM" id="SSF53474">
    <property type="entry name" value="alpha/beta-Hydrolases"/>
    <property type="match status" value="1"/>
</dbReference>
<dbReference type="Proteomes" id="UP001610335">
    <property type="component" value="Unassembled WGS sequence"/>
</dbReference>
<dbReference type="InterPro" id="IPR002925">
    <property type="entry name" value="Dienelactn_hydro"/>
</dbReference>
<gene>
    <name evidence="2" type="ORF">BDW59DRAFT_144241</name>
</gene>
<evidence type="ECO:0000259" key="1">
    <source>
        <dbReference type="Pfam" id="PF01738"/>
    </source>
</evidence>
<dbReference type="Pfam" id="PF01738">
    <property type="entry name" value="DLH"/>
    <property type="match status" value="1"/>
</dbReference>
<proteinExistence type="predicted"/>
<keyword evidence="2" id="KW-0378">Hydrolase</keyword>
<sequence>MSCPDCFSGHINPGTPQGHVTALHGLNVYVAEPSIPATEVKGIIVIIPDAFGWEFVNNRILADHYAEMGKFRVYLPDFMHGTAAPVWSINTIRSVMKTGSLYDWIVKPYHIANAIYGFVPFVFHNRAPKSHPIVKSFFESLRLSPSPPDKDLPIGAAGFCWGGKHTLLLSHSSSTTIASGVEKPLIDAGFTGHPSMLVFPEDIENIVRPVSFALGDSDMNVGAKEIAVIQRVMEGKEELGGEVRVYVGAGHGFCVRADLAVEDSSRQAKEAEEQAVGFFKRCFENI</sequence>
<dbReference type="EMBL" id="JBFXLS010000025">
    <property type="protein sequence ID" value="KAL2827416.1"/>
    <property type="molecule type" value="Genomic_DNA"/>
</dbReference>
<dbReference type="PANTHER" id="PTHR17630:SF105">
    <property type="entry name" value="DIENELACTONE HYDROLASE FAMILY PROTEIN (AFU_ORTHOLOGUE AFUA_4G08790)"/>
    <property type="match status" value="1"/>
</dbReference>
<name>A0ABR4II23_9EURO</name>
<accession>A0ABR4II23</accession>
<evidence type="ECO:0000313" key="3">
    <source>
        <dbReference type="Proteomes" id="UP001610335"/>
    </source>
</evidence>
<comment type="caution">
    <text evidence="2">The sequence shown here is derived from an EMBL/GenBank/DDBJ whole genome shotgun (WGS) entry which is preliminary data.</text>
</comment>
<dbReference type="GO" id="GO:0016787">
    <property type="term" value="F:hydrolase activity"/>
    <property type="evidence" value="ECO:0007669"/>
    <property type="project" value="UniProtKB-KW"/>
</dbReference>
<feature type="domain" description="Dienelactone hydrolase" evidence="1">
    <location>
        <begin position="27"/>
        <end position="281"/>
    </location>
</feature>
<evidence type="ECO:0000313" key="2">
    <source>
        <dbReference type="EMBL" id="KAL2827416.1"/>
    </source>
</evidence>
<protein>
    <submittedName>
        <fullName evidence="2">Dienelactone hydrolase family protein</fullName>
    </submittedName>
</protein>